<proteinExistence type="predicted"/>
<accession>A0A5R9ID34</accession>
<protein>
    <submittedName>
        <fullName evidence="1">DUF2750 domain-containing protein</fullName>
    </submittedName>
</protein>
<organism evidence="1 2">
    <name type="scientific">Thalassotalea litorea</name>
    <dbReference type="NCBI Taxonomy" id="2020715"/>
    <lineage>
        <taxon>Bacteria</taxon>
        <taxon>Pseudomonadati</taxon>
        <taxon>Pseudomonadota</taxon>
        <taxon>Gammaproteobacteria</taxon>
        <taxon>Alteromonadales</taxon>
        <taxon>Colwelliaceae</taxon>
        <taxon>Thalassotalea</taxon>
    </lineage>
</organism>
<gene>
    <name evidence="1" type="ORF">FE810_14770</name>
</gene>
<dbReference type="InterPro" id="IPR021284">
    <property type="entry name" value="DUF2750"/>
</dbReference>
<dbReference type="EMBL" id="VCBC01000016">
    <property type="protein sequence ID" value="TLU61495.1"/>
    <property type="molecule type" value="Genomic_DNA"/>
</dbReference>
<keyword evidence="2" id="KW-1185">Reference proteome</keyword>
<sequence>MTFLRQIMSELTSKLDSTLSPKQIQAIDGMSDQVRFDHLVKSMQQQKHVWTLANETGCLLIDTGEEKCLLLFSHQQLASEWAGQDHNTFTPLKIELPVFIEKWLPGMANDGFFLACQPNLEGEAFVEAPEDFGVNFR</sequence>
<dbReference type="OrthoDB" id="2936081at2"/>
<name>A0A5R9ID34_9GAMM</name>
<dbReference type="Proteomes" id="UP000307790">
    <property type="component" value="Unassembled WGS sequence"/>
</dbReference>
<dbReference type="Pfam" id="PF11042">
    <property type="entry name" value="DUF2750"/>
    <property type="match status" value="1"/>
</dbReference>
<evidence type="ECO:0000313" key="2">
    <source>
        <dbReference type="Proteomes" id="UP000307790"/>
    </source>
</evidence>
<evidence type="ECO:0000313" key="1">
    <source>
        <dbReference type="EMBL" id="TLU61495.1"/>
    </source>
</evidence>
<dbReference type="AlphaFoldDB" id="A0A5R9ID34"/>
<reference evidence="1 2" key="1">
    <citation type="submission" date="2019-05" db="EMBL/GenBank/DDBJ databases">
        <title>Genome sequences of Thalassotalea litorea 1K03283.</title>
        <authorList>
            <person name="Zhang D."/>
        </authorList>
    </citation>
    <scope>NUCLEOTIDE SEQUENCE [LARGE SCALE GENOMIC DNA]</scope>
    <source>
        <strain evidence="1 2">MCCC 1K03283</strain>
    </source>
</reference>
<comment type="caution">
    <text evidence="1">The sequence shown here is derived from an EMBL/GenBank/DDBJ whole genome shotgun (WGS) entry which is preliminary data.</text>
</comment>